<name>A0A2R8AS63_9RHOB</name>
<dbReference type="EMBL" id="OMOI01000002">
    <property type="protein sequence ID" value="SPF78912.1"/>
    <property type="molecule type" value="Genomic_DNA"/>
</dbReference>
<keyword evidence="5" id="KW-1185">Reference proteome</keyword>
<dbReference type="SUPFAM" id="SSF56925">
    <property type="entry name" value="OMPA-like"/>
    <property type="match status" value="1"/>
</dbReference>
<proteinExistence type="predicted"/>
<dbReference type="AlphaFoldDB" id="A0A2R8AS63"/>
<evidence type="ECO:0000256" key="2">
    <source>
        <dbReference type="SAM" id="SignalP"/>
    </source>
</evidence>
<gene>
    <name evidence="4" type="ORF">ALP8811_02845</name>
</gene>
<reference evidence="4 5" key="1">
    <citation type="submission" date="2018-03" db="EMBL/GenBank/DDBJ databases">
        <authorList>
            <person name="Keele B.F."/>
        </authorList>
    </citation>
    <scope>NUCLEOTIDE SEQUENCE [LARGE SCALE GENOMIC DNA]</scope>
    <source>
        <strain evidence="4 5">CECT 8811</strain>
    </source>
</reference>
<evidence type="ECO:0000313" key="5">
    <source>
        <dbReference type="Proteomes" id="UP000244911"/>
    </source>
</evidence>
<dbReference type="InterPro" id="IPR011250">
    <property type="entry name" value="OMP/PagP_B-barrel"/>
</dbReference>
<feature type="signal peptide" evidence="2">
    <location>
        <begin position="1"/>
        <end position="23"/>
    </location>
</feature>
<dbReference type="RefSeq" id="WP_108857891.1">
    <property type="nucleotide sequence ID" value="NZ_OMOI01000002.1"/>
</dbReference>
<sequence>MKTKICTAVAFAASLIGASAASAEQGFYYGGSLGVLTLESDSFDRTTGGSVTLGAVAGYRFELQNGWSTGVEASFDFLKNGEMSYDNGQPSCTSRSPDWCDVDNIVRLRGFVGVPVGDNFEIMAMGGFATAAGLAEDGPFTFADSRAKGFTVGLGAQTETSFGTTRVELSYDKMSKIMPNDYNKTLEVISLKTSILF</sequence>
<protein>
    <recommendedName>
        <fullName evidence="3">Outer membrane protein beta-barrel domain-containing protein</fullName>
    </recommendedName>
</protein>
<keyword evidence="1 2" id="KW-0732">Signal</keyword>
<dbReference type="Gene3D" id="2.40.160.20">
    <property type="match status" value="1"/>
</dbReference>
<dbReference type="Pfam" id="PF13505">
    <property type="entry name" value="OMP_b-brl"/>
    <property type="match status" value="1"/>
</dbReference>
<dbReference type="Proteomes" id="UP000244911">
    <property type="component" value="Unassembled WGS sequence"/>
</dbReference>
<feature type="chain" id="PRO_5015321902" description="Outer membrane protein beta-barrel domain-containing protein" evidence="2">
    <location>
        <begin position="24"/>
        <end position="197"/>
    </location>
</feature>
<dbReference type="InterPro" id="IPR027385">
    <property type="entry name" value="Beta-barrel_OMP"/>
</dbReference>
<evidence type="ECO:0000259" key="3">
    <source>
        <dbReference type="Pfam" id="PF13505"/>
    </source>
</evidence>
<evidence type="ECO:0000313" key="4">
    <source>
        <dbReference type="EMBL" id="SPF78912.1"/>
    </source>
</evidence>
<feature type="domain" description="Outer membrane protein beta-barrel" evidence="3">
    <location>
        <begin position="10"/>
        <end position="176"/>
    </location>
</feature>
<organism evidence="4 5">
    <name type="scientific">Aliiroseovarius pelagivivens</name>
    <dbReference type="NCBI Taxonomy" id="1639690"/>
    <lineage>
        <taxon>Bacteria</taxon>
        <taxon>Pseudomonadati</taxon>
        <taxon>Pseudomonadota</taxon>
        <taxon>Alphaproteobacteria</taxon>
        <taxon>Rhodobacterales</taxon>
        <taxon>Paracoccaceae</taxon>
        <taxon>Aliiroseovarius</taxon>
    </lineage>
</organism>
<accession>A0A2R8AS63</accession>
<dbReference type="OrthoDB" id="7842276at2"/>
<evidence type="ECO:0000256" key="1">
    <source>
        <dbReference type="ARBA" id="ARBA00022729"/>
    </source>
</evidence>